<keyword evidence="21" id="KW-1185">Reference proteome</keyword>
<evidence type="ECO:0000256" key="8">
    <source>
        <dbReference type="ARBA" id="ARBA00022723"/>
    </source>
</evidence>
<dbReference type="CDD" id="cd01674">
    <property type="entry name" value="Homoaconitase_Swivel"/>
    <property type="match status" value="1"/>
</dbReference>
<dbReference type="InterPro" id="IPR001030">
    <property type="entry name" value="Acoase/IPM_deHydtase_lsu_aba"/>
</dbReference>
<evidence type="ECO:0000259" key="18">
    <source>
        <dbReference type="Pfam" id="PF00330"/>
    </source>
</evidence>
<dbReference type="InterPro" id="IPR018136">
    <property type="entry name" value="Aconitase_4Fe-4S_BS"/>
</dbReference>
<dbReference type="Pfam" id="PF00694">
    <property type="entry name" value="Aconitase_C"/>
    <property type="match status" value="1"/>
</dbReference>
<organism evidence="20 21">
    <name type="scientific">Uncinocarpus reesii (strain UAMH 1704)</name>
    <dbReference type="NCBI Taxonomy" id="336963"/>
    <lineage>
        <taxon>Eukaryota</taxon>
        <taxon>Fungi</taxon>
        <taxon>Dikarya</taxon>
        <taxon>Ascomycota</taxon>
        <taxon>Pezizomycotina</taxon>
        <taxon>Eurotiomycetes</taxon>
        <taxon>Eurotiomycetidae</taxon>
        <taxon>Onygenales</taxon>
        <taxon>Onygenaceae</taxon>
        <taxon>Uncinocarpus</taxon>
    </lineage>
</organism>
<dbReference type="PANTHER" id="PTHR43822">
    <property type="entry name" value="HOMOACONITASE, MITOCHONDRIAL-RELATED"/>
    <property type="match status" value="1"/>
</dbReference>
<evidence type="ECO:0000256" key="10">
    <source>
        <dbReference type="ARBA" id="ARBA00023004"/>
    </source>
</evidence>
<sequence>MGSYQQLLHRQLRGIATRASLGSRRPLTRSLPFARTPNYRLRPSPRPLTFGCPRYFSSTPCALSPDVFHAQREDPASAAILSAIESSKAVPQTLTEKIVQRYSVGLPQDKYVRSGDYVTISPHRVMTHDNSWPVALKFMSIGASKLNDPNQIVMTLDHDVQNKSEKNLKKYEQIETFAKTHGVDFYPADDVLNHAIEFTGPEETMRSLQIDDRLTIANMTTEWGALSGLFPVDSMLKGWLRSKATTAAMWGSTVPELESSAAERFNHEALDQLFEEPLVADKGAKYAKELFLDLSTLSPYVAGPNSVKVATPLNELESQNIKVDKAYLVSCTNSRASDIAAAAKVFKDAAEKNGGTIPKIADGVKFYIAAASIPEQRAAEEAGDWQALLESGAEPLPAGCGPCIGLGTGLLEPGEVGISATNRNFKGRMGSTDAKAYLASPEVVAASALSGKLSGPGWYEKPEEWSGVVRGEGDGIEMITAEQALEKVIGQLDSMVDDAEKLFASEETSSEGALTEVYPGFPERVSGEIVFCDADNINTDGIYPGKYTYQDNIPYKQMGEYCMENYDPQFSKAAKAGDILVTGYNFGCGSSREQAATAILAKEIPLVVSGSFGNIFSRNSINNALMGLEVPRLVTRLRETFGSDGAESKQLTRRTGWTLTWDVRRSQIEVQEGPDGPTWTQKVGELPPNVQEIIALGGLEKVCDVTNVGSIFVYR</sequence>
<keyword evidence="10 17" id="KW-0408">Iron</keyword>
<dbReference type="InterPro" id="IPR039386">
    <property type="entry name" value="Homoaconitase_swivel"/>
</dbReference>
<evidence type="ECO:0000259" key="19">
    <source>
        <dbReference type="Pfam" id="PF00694"/>
    </source>
</evidence>
<dbReference type="InterPro" id="IPR015931">
    <property type="entry name" value="Acnase/IPM_dHydase_lsu_aba_1/3"/>
</dbReference>
<dbReference type="OrthoDB" id="10262323at2759"/>
<dbReference type="SUPFAM" id="SSF52016">
    <property type="entry name" value="LeuD/IlvD-like"/>
    <property type="match status" value="1"/>
</dbReference>
<dbReference type="NCBIfam" id="TIGR00139">
    <property type="entry name" value="h_aconitase"/>
    <property type="match status" value="1"/>
</dbReference>
<evidence type="ECO:0000256" key="11">
    <source>
        <dbReference type="ARBA" id="ARBA00023014"/>
    </source>
</evidence>
<evidence type="ECO:0000256" key="2">
    <source>
        <dbReference type="ARBA" id="ARBA00004173"/>
    </source>
</evidence>
<keyword evidence="7 17" id="KW-0028">Amino-acid biosynthesis</keyword>
<dbReference type="Proteomes" id="UP000002058">
    <property type="component" value="Unassembled WGS sequence"/>
</dbReference>
<name>C4JP58_UNCRE</name>
<dbReference type="InterPro" id="IPR050067">
    <property type="entry name" value="IPM_dehydratase_rel_enz"/>
</dbReference>
<dbReference type="STRING" id="336963.C4JP58"/>
<dbReference type="EC" id="4.2.1.36" evidence="5 17"/>
<evidence type="ECO:0000256" key="13">
    <source>
        <dbReference type="ARBA" id="ARBA00023154"/>
    </source>
</evidence>
<reference evidence="21" key="1">
    <citation type="journal article" date="2009" name="Genome Res.">
        <title>Comparative genomic analyses of the human fungal pathogens Coccidioides and their relatives.</title>
        <authorList>
            <person name="Sharpton T.J."/>
            <person name="Stajich J.E."/>
            <person name="Rounsley S.D."/>
            <person name="Gardner M.J."/>
            <person name="Wortman J.R."/>
            <person name="Jordar V.S."/>
            <person name="Maiti R."/>
            <person name="Kodira C.D."/>
            <person name="Neafsey D.E."/>
            <person name="Zeng Q."/>
            <person name="Hung C.-Y."/>
            <person name="McMahan C."/>
            <person name="Muszewska A."/>
            <person name="Grynberg M."/>
            <person name="Mandel M.A."/>
            <person name="Kellner E.M."/>
            <person name="Barker B.M."/>
            <person name="Galgiani J.N."/>
            <person name="Orbach M.J."/>
            <person name="Kirkland T.N."/>
            <person name="Cole G.T."/>
            <person name="Henn M.R."/>
            <person name="Birren B.W."/>
            <person name="Taylor J.W."/>
        </authorList>
    </citation>
    <scope>NUCLEOTIDE SEQUENCE [LARGE SCALE GENOMIC DNA]</scope>
    <source>
        <strain evidence="21">UAMH 1704</strain>
    </source>
</reference>
<keyword evidence="9 17" id="KW-0809">Transit peptide</keyword>
<evidence type="ECO:0000256" key="14">
    <source>
        <dbReference type="ARBA" id="ARBA00023239"/>
    </source>
</evidence>
<evidence type="ECO:0000256" key="16">
    <source>
        <dbReference type="ARBA" id="ARBA00032706"/>
    </source>
</evidence>
<comment type="pathway">
    <text evidence="3 17">Amino-acid biosynthesis; L-lysine biosynthesis via AAA pathway; L-alpha-aminoadipate from 2-oxoglutarate: step 3/5.</text>
</comment>
<keyword evidence="12 17" id="KW-0496">Mitochondrion</keyword>
<dbReference type="GO" id="GO:0019878">
    <property type="term" value="P:lysine biosynthetic process via aminoadipic acid"/>
    <property type="evidence" value="ECO:0007669"/>
    <property type="project" value="UniProtKB-UniRule"/>
</dbReference>
<dbReference type="Gene3D" id="3.30.499.10">
    <property type="entry name" value="Aconitase, domain 3"/>
    <property type="match status" value="2"/>
</dbReference>
<evidence type="ECO:0000256" key="7">
    <source>
        <dbReference type="ARBA" id="ARBA00022605"/>
    </source>
</evidence>
<dbReference type="Pfam" id="PF00330">
    <property type="entry name" value="Aconitase"/>
    <property type="match status" value="1"/>
</dbReference>
<dbReference type="KEGG" id="ure:UREG_03117"/>
<dbReference type="FunCoup" id="C4JP58">
    <property type="interactions" value="114"/>
</dbReference>
<dbReference type="PROSITE" id="PS01244">
    <property type="entry name" value="ACONITASE_2"/>
    <property type="match status" value="1"/>
</dbReference>
<dbReference type="InParanoid" id="C4JP58"/>
<evidence type="ECO:0000256" key="1">
    <source>
        <dbReference type="ARBA" id="ARBA00003422"/>
    </source>
</evidence>
<dbReference type="InterPro" id="IPR015928">
    <property type="entry name" value="Aconitase/3IPM_dehydase_swvl"/>
</dbReference>
<dbReference type="GO" id="GO:0046872">
    <property type="term" value="F:metal ion binding"/>
    <property type="evidence" value="ECO:0007669"/>
    <property type="project" value="UniProtKB-UniRule"/>
</dbReference>
<evidence type="ECO:0000256" key="6">
    <source>
        <dbReference type="ARBA" id="ARBA00021560"/>
    </source>
</evidence>
<dbReference type="OMA" id="LCDADNI"/>
<dbReference type="SUPFAM" id="SSF53732">
    <property type="entry name" value="Aconitase iron-sulfur domain"/>
    <property type="match status" value="1"/>
</dbReference>
<comment type="cofactor">
    <cofactor evidence="17">
        <name>[4Fe-4S] cluster</name>
        <dbReference type="ChEBI" id="CHEBI:49883"/>
    </cofactor>
    <text evidence="17">Binds 1 [4Fe-4S] cluster per subunit.</text>
</comment>
<keyword evidence="14 17" id="KW-0456">Lyase</keyword>
<dbReference type="InterPro" id="IPR036008">
    <property type="entry name" value="Aconitase_4Fe-4S_dom"/>
</dbReference>
<evidence type="ECO:0000256" key="12">
    <source>
        <dbReference type="ARBA" id="ARBA00023128"/>
    </source>
</evidence>
<dbReference type="HOGENOM" id="CLU_006714_3_1_1"/>
<gene>
    <name evidence="20" type="ORF">UREG_03117</name>
</gene>
<keyword evidence="13 17" id="KW-0457">Lysine biosynthesis</keyword>
<dbReference type="GeneID" id="8437747"/>
<evidence type="ECO:0000313" key="20">
    <source>
        <dbReference type="EMBL" id="EEP78272.1"/>
    </source>
</evidence>
<evidence type="ECO:0000256" key="17">
    <source>
        <dbReference type="RuleBase" id="RU362038"/>
    </source>
</evidence>
<feature type="domain" description="Aconitase/3-isopropylmalate dehydratase large subunit alpha/beta/alpha" evidence="18">
    <location>
        <begin position="189"/>
        <end position="451"/>
    </location>
</feature>
<evidence type="ECO:0000313" key="21">
    <source>
        <dbReference type="Proteomes" id="UP000002058"/>
    </source>
</evidence>
<dbReference type="GO" id="GO:0051539">
    <property type="term" value="F:4 iron, 4 sulfur cluster binding"/>
    <property type="evidence" value="ECO:0007669"/>
    <property type="project" value="UniProtKB-UniRule"/>
</dbReference>
<dbReference type="VEuPathDB" id="FungiDB:UREG_03117"/>
<comment type="function">
    <text evidence="1 17">Catalyzes the reversible hydration of cis-homoaconitate to (2R,3S)-homoisocitrate, a step in the alpha-aminoadipate pathway for lysine biosynthesis.</text>
</comment>
<dbReference type="PROSITE" id="PS00450">
    <property type="entry name" value="ACONITASE_1"/>
    <property type="match status" value="1"/>
</dbReference>
<dbReference type="PRINTS" id="PR00415">
    <property type="entry name" value="ACONITASE"/>
</dbReference>
<evidence type="ECO:0000256" key="3">
    <source>
        <dbReference type="ARBA" id="ARBA00005106"/>
    </source>
</evidence>
<dbReference type="Gene3D" id="3.20.19.10">
    <property type="entry name" value="Aconitase, domain 4"/>
    <property type="match status" value="1"/>
</dbReference>
<proteinExistence type="inferred from homology"/>
<comment type="similarity">
    <text evidence="4 17">Belongs to the aconitase/IPM isomerase family.</text>
</comment>
<feature type="domain" description="Aconitase A/isopropylmalate dehydratase small subunit swivel" evidence="19">
    <location>
        <begin position="516"/>
        <end position="632"/>
    </location>
</feature>
<comment type="catalytic activity">
    <reaction evidence="15 17">
        <text>(2R,3S)-homoisocitrate = cis-homoaconitate + H2O</text>
        <dbReference type="Rhea" id="RHEA:15485"/>
        <dbReference type="ChEBI" id="CHEBI:15377"/>
        <dbReference type="ChEBI" id="CHEBI:15404"/>
        <dbReference type="ChEBI" id="CHEBI:58174"/>
        <dbReference type="EC" id="4.2.1.36"/>
    </reaction>
</comment>
<comment type="subcellular location">
    <subcellularLocation>
        <location evidence="2 17">Mitochondrion</location>
    </subcellularLocation>
</comment>
<keyword evidence="11 17" id="KW-0411">Iron-sulfur</keyword>
<dbReference type="InterPro" id="IPR015932">
    <property type="entry name" value="Aconitase_dom2"/>
</dbReference>
<evidence type="ECO:0000256" key="5">
    <source>
        <dbReference type="ARBA" id="ARBA00012022"/>
    </source>
</evidence>
<evidence type="ECO:0000256" key="15">
    <source>
        <dbReference type="ARBA" id="ARBA00029338"/>
    </source>
</evidence>
<dbReference type="InterPro" id="IPR000573">
    <property type="entry name" value="AconitaseA/IPMdHydase_ssu_swvl"/>
</dbReference>
<dbReference type="InterPro" id="IPR004418">
    <property type="entry name" value="Homoaconitase_mito"/>
</dbReference>
<dbReference type="GO" id="GO:0005759">
    <property type="term" value="C:mitochondrial matrix"/>
    <property type="evidence" value="ECO:0007669"/>
    <property type="project" value="EnsemblFungi"/>
</dbReference>
<protein>
    <recommendedName>
        <fullName evidence="6 17">Homoaconitase, mitochondrial</fullName>
        <ecNumber evidence="5 17">4.2.1.36</ecNumber>
    </recommendedName>
    <alternativeName>
        <fullName evidence="16 17">Homoaconitate hydratase</fullName>
    </alternativeName>
</protein>
<dbReference type="PANTHER" id="PTHR43822:SF2">
    <property type="entry name" value="HOMOACONITASE, MITOCHONDRIAL"/>
    <property type="match status" value="1"/>
</dbReference>
<dbReference type="AlphaFoldDB" id="C4JP58"/>
<dbReference type="UniPathway" id="UPA00033">
    <property type="reaction ID" value="UER01027"/>
</dbReference>
<dbReference type="RefSeq" id="XP_002543601.1">
    <property type="nucleotide sequence ID" value="XM_002543555.1"/>
</dbReference>
<dbReference type="Gene3D" id="3.40.1060.10">
    <property type="entry name" value="Aconitase, Domain 2"/>
    <property type="match status" value="1"/>
</dbReference>
<keyword evidence="8 17" id="KW-0479">Metal-binding</keyword>
<evidence type="ECO:0000256" key="4">
    <source>
        <dbReference type="ARBA" id="ARBA00007185"/>
    </source>
</evidence>
<accession>C4JP58</accession>
<dbReference type="GO" id="GO:0004409">
    <property type="term" value="F:homoaconitate hydratase activity"/>
    <property type="evidence" value="ECO:0007669"/>
    <property type="project" value="UniProtKB-UniRule"/>
</dbReference>
<dbReference type="EMBL" id="CH476616">
    <property type="protein sequence ID" value="EEP78272.1"/>
    <property type="molecule type" value="Genomic_DNA"/>
</dbReference>
<dbReference type="eggNOG" id="KOG0453">
    <property type="taxonomic scope" value="Eukaryota"/>
</dbReference>
<evidence type="ECO:0000256" key="9">
    <source>
        <dbReference type="ARBA" id="ARBA00022946"/>
    </source>
</evidence>
<dbReference type="FunFam" id="3.30.499.10:FF:000013">
    <property type="entry name" value="Homoaconitase, mitochondrial"/>
    <property type="match status" value="1"/>
</dbReference>